<evidence type="ECO:0000313" key="1">
    <source>
        <dbReference type="EMBL" id="PNX58239.1"/>
    </source>
</evidence>
<sequence>ELGTWCGRIIIVCYSCGYKHAVPVKLKIKFSAAMFTMQQGATISFVWSTPEVFAAFVKWPGVSPYLPEEAAHQNDIEVGDNNAQDGGEHGA</sequence>
<proteinExistence type="predicted"/>
<dbReference type="Proteomes" id="UP000236291">
    <property type="component" value="Unassembled WGS sequence"/>
</dbReference>
<comment type="caution">
    <text evidence="1">The sequence shown here is derived from an EMBL/GenBank/DDBJ whole genome shotgun (WGS) entry which is preliminary data.</text>
</comment>
<evidence type="ECO:0000313" key="2">
    <source>
        <dbReference type="Proteomes" id="UP000236291"/>
    </source>
</evidence>
<dbReference type="EMBL" id="ASHM01126717">
    <property type="protein sequence ID" value="PNX58239.1"/>
    <property type="molecule type" value="Genomic_DNA"/>
</dbReference>
<feature type="non-terminal residue" evidence="1">
    <location>
        <position position="1"/>
    </location>
</feature>
<dbReference type="AlphaFoldDB" id="A0A2K3JW11"/>
<gene>
    <name evidence="1" type="ORF">L195_g059092</name>
</gene>
<accession>A0A2K3JW11</accession>
<reference evidence="1 2" key="2">
    <citation type="journal article" date="2017" name="Front. Plant Sci.">
        <title>Gene Classification and Mining of Molecular Markers Useful in Red Clover (Trifolium pratense) Breeding.</title>
        <authorList>
            <person name="Istvanek J."/>
            <person name="Dluhosova J."/>
            <person name="Dluhos P."/>
            <person name="Patkova L."/>
            <person name="Nedelnik J."/>
            <person name="Repkova J."/>
        </authorList>
    </citation>
    <scope>NUCLEOTIDE SEQUENCE [LARGE SCALE GENOMIC DNA]</scope>
    <source>
        <strain evidence="2">cv. Tatra</strain>
        <tissue evidence="1">Young leaves</tissue>
    </source>
</reference>
<name>A0A2K3JW11_TRIPR</name>
<protein>
    <submittedName>
        <fullName evidence="1">Uncharacterized protein</fullName>
    </submittedName>
</protein>
<reference evidence="1 2" key="1">
    <citation type="journal article" date="2014" name="Am. J. Bot.">
        <title>Genome assembly and annotation for red clover (Trifolium pratense; Fabaceae).</title>
        <authorList>
            <person name="Istvanek J."/>
            <person name="Jaros M."/>
            <person name="Krenek A."/>
            <person name="Repkova J."/>
        </authorList>
    </citation>
    <scope>NUCLEOTIDE SEQUENCE [LARGE SCALE GENOMIC DNA]</scope>
    <source>
        <strain evidence="2">cv. Tatra</strain>
        <tissue evidence="1">Young leaves</tissue>
    </source>
</reference>
<organism evidence="1 2">
    <name type="scientific">Trifolium pratense</name>
    <name type="common">Red clover</name>
    <dbReference type="NCBI Taxonomy" id="57577"/>
    <lineage>
        <taxon>Eukaryota</taxon>
        <taxon>Viridiplantae</taxon>
        <taxon>Streptophyta</taxon>
        <taxon>Embryophyta</taxon>
        <taxon>Tracheophyta</taxon>
        <taxon>Spermatophyta</taxon>
        <taxon>Magnoliopsida</taxon>
        <taxon>eudicotyledons</taxon>
        <taxon>Gunneridae</taxon>
        <taxon>Pentapetalae</taxon>
        <taxon>rosids</taxon>
        <taxon>fabids</taxon>
        <taxon>Fabales</taxon>
        <taxon>Fabaceae</taxon>
        <taxon>Papilionoideae</taxon>
        <taxon>50 kb inversion clade</taxon>
        <taxon>NPAAA clade</taxon>
        <taxon>Hologalegina</taxon>
        <taxon>IRL clade</taxon>
        <taxon>Trifolieae</taxon>
        <taxon>Trifolium</taxon>
    </lineage>
</organism>